<dbReference type="InterPro" id="IPR011701">
    <property type="entry name" value="MFS"/>
</dbReference>
<evidence type="ECO:0000256" key="3">
    <source>
        <dbReference type="ARBA" id="ARBA00022448"/>
    </source>
</evidence>
<evidence type="ECO:0000256" key="10">
    <source>
        <dbReference type="RuleBase" id="RU366033"/>
    </source>
</evidence>
<dbReference type="KEGG" id="sacz:AOT14_36310"/>
<dbReference type="NCBIfam" id="TIGR00886">
    <property type="entry name" value="2A0108"/>
    <property type="match status" value="1"/>
</dbReference>
<dbReference type="RefSeq" id="WP_054668396.1">
    <property type="nucleotide sequence ID" value="NZ_CP043570.1"/>
</dbReference>
<gene>
    <name evidence="11" type="primary">narK_2</name>
    <name evidence="11" type="ORF">AOT14_36310</name>
</gene>
<feature type="transmembrane region" description="Helical" evidence="10">
    <location>
        <begin position="133"/>
        <end position="152"/>
    </location>
</feature>
<dbReference type="InterPro" id="IPR044772">
    <property type="entry name" value="NO3_transporter"/>
</dbReference>
<comment type="similarity">
    <text evidence="2 10">Belongs to the major facilitator superfamily. Nitrate/nitrite porter (TC 2.A.1.8) family.</text>
</comment>
<evidence type="ECO:0000256" key="7">
    <source>
        <dbReference type="ARBA" id="ARBA00022989"/>
    </source>
</evidence>
<feature type="transmembrane region" description="Helical" evidence="10">
    <location>
        <begin position="296"/>
        <end position="313"/>
    </location>
</feature>
<evidence type="ECO:0000256" key="6">
    <source>
        <dbReference type="ARBA" id="ARBA00022692"/>
    </source>
</evidence>
<dbReference type="GO" id="GO:0015291">
    <property type="term" value="F:secondary active transmembrane transporter activity"/>
    <property type="evidence" value="ECO:0007669"/>
    <property type="project" value="UniProtKB-ARBA"/>
</dbReference>
<keyword evidence="8 10" id="KW-0534">Nitrate assimilation</keyword>
<evidence type="ECO:0000256" key="4">
    <source>
        <dbReference type="ARBA" id="ARBA00022475"/>
    </source>
</evidence>
<dbReference type="AlphaFoldDB" id="A0A0R0E1T7"/>
<dbReference type="GO" id="GO:0015112">
    <property type="term" value="F:nitrate transmembrane transporter activity"/>
    <property type="evidence" value="ECO:0007669"/>
    <property type="project" value="UniProtKB-UniRule"/>
</dbReference>
<keyword evidence="7 10" id="KW-1133">Transmembrane helix</keyword>
<keyword evidence="6 10" id="KW-0812">Transmembrane</keyword>
<feature type="transmembrane region" description="Helical" evidence="10">
    <location>
        <begin position="445"/>
        <end position="464"/>
    </location>
</feature>
<evidence type="ECO:0000256" key="1">
    <source>
        <dbReference type="ARBA" id="ARBA00004429"/>
    </source>
</evidence>
<evidence type="ECO:0000256" key="2">
    <source>
        <dbReference type="ARBA" id="ARBA00008432"/>
    </source>
</evidence>
<dbReference type="EMBL" id="CP012900">
    <property type="protein sequence ID" value="ALJ29963.1"/>
    <property type="molecule type" value="Genomic_DNA"/>
</dbReference>
<dbReference type="SUPFAM" id="SSF103473">
    <property type="entry name" value="MFS general substrate transporter"/>
    <property type="match status" value="1"/>
</dbReference>
<dbReference type="GO" id="GO:0015113">
    <property type="term" value="F:nitrite transmembrane transporter activity"/>
    <property type="evidence" value="ECO:0007669"/>
    <property type="project" value="InterPro"/>
</dbReference>
<feature type="transmembrane region" description="Helical" evidence="10">
    <location>
        <begin position="108"/>
        <end position="127"/>
    </location>
</feature>
<feature type="transmembrane region" description="Helical" evidence="10">
    <location>
        <begin position="325"/>
        <end position="344"/>
    </location>
</feature>
<dbReference type="Pfam" id="PF07690">
    <property type="entry name" value="MFS_1"/>
    <property type="match status" value="1"/>
</dbReference>
<sequence>MTAGSEVIQRSNAGPGRTIGDWQPEDAGYWERTGRRVATRNLVISIPALLLAFSVWVLFSAVSISLPRIGFDFSTDQLFWLVALPSLSGATLRVAYSFVIPIFGGRRWTALSTASLLLPTLWLGFAVQDPATPYWVFVLIAILCGFGGANFSSSMSNISFFYPKQKQGLALGLNAGLGNVGVSVAQAVVPLVITVGALGTLAGPPQALVDGSGHLFLQNAGFIWVPAIALAALAAWFGMNDLTSVRSSFTEQAVIFRRKHNWLMCWLYIGTFGSYIGFSAGFPMLVKSQFPDVNPMTYAFIGPLLGALMRSVGGSLADRWGGARLTFWVFALMVAAVFGVLHFLPDKGQGGNFFGFLAAFMALFVLSGIGNGTTFRMIPVIFRTLHERLSAGADAQGKADASRQAGIESAAVVGFSGAIGAYGGFFIPKSYGSSITLTGSPDMALYGFIAFYITCLAVTWWWYYRRGAEAPC</sequence>
<evidence type="ECO:0000313" key="11">
    <source>
        <dbReference type="EMBL" id="ALJ29963.1"/>
    </source>
</evidence>
<keyword evidence="12" id="KW-1185">Reference proteome</keyword>
<comment type="subcellular location">
    <subcellularLocation>
        <location evidence="1">Cell inner membrane</location>
        <topology evidence="1">Multi-pass membrane protein</topology>
    </subcellularLocation>
    <subcellularLocation>
        <location evidence="10">Cell membrane</location>
        <topology evidence="10">Multi-pass membrane protein</topology>
    </subcellularLocation>
</comment>
<feature type="transmembrane region" description="Helical" evidence="10">
    <location>
        <begin position="78"/>
        <end position="96"/>
    </location>
</feature>
<dbReference type="GO" id="GO:0042128">
    <property type="term" value="P:nitrate assimilation"/>
    <property type="evidence" value="ECO:0007669"/>
    <property type="project" value="UniProtKB-UniRule"/>
</dbReference>
<feature type="transmembrane region" description="Helical" evidence="10">
    <location>
        <begin position="173"/>
        <end position="202"/>
    </location>
</feature>
<feature type="transmembrane region" description="Helical" evidence="10">
    <location>
        <begin position="350"/>
        <end position="369"/>
    </location>
</feature>
<dbReference type="PATRIC" id="fig|128780.6.peg.3677"/>
<accession>A0A0R0E1T7</accession>
<name>A0A0R0E1T7_9GAMM</name>
<evidence type="ECO:0000256" key="9">
    <source>
        <dbReference type="ARBA" id="ARBA00023136"/>
    </source>
</evidence>
<dbReference type="OrthoDB" id="9771451at2"/>
<feature type="transmembrane region" description="Helical" evidence="10">
    <location>
        <begin position="263"/>
        <end position="284"/>
    </location>
</feature>
<feature type="transmembrane region" description="Helical" evidence="10">
    <location>
        <begin position="42"/>
        <end position="66"/>
    </location>
</feature>
<dbReference type="InterPro" id="IPR004737">
    <property type="entry name" value="NO3_transporter_NarK/NarU-like"/>
</dbReference>
<evidence type="ECO:0000256" key="8">
    <source>
        <dbReference type="ARBA" id="ARBA00023063"/>
    </source>
</evidence>
<feature type="transmembrane region" description="Helical" evidence="10">
    <location>
        <begin position="405"/>
        <end position="425"/>
    </location>
</feature>
<keyword evidence="9 10" id="KW-0472">Membrane</keyword>
<keyword evidence="5" id="KW-0997">Cell inner membrane</keyword>
<feature type="transmembrane region" description="Helical" evidence="10">
    <location>
        <begin position="222"/>
        <end position="242"/>
    </location>
</feature>
<dbReference type="FunFam" id="1.20.1250.20:FF:000024">
    <property type="entry name" value="Nitrite extrusion protein NarK"/>
    <property type="match status" value="1"/>
</dbReference>
<protein>
    <recommendedName>
        <fullName evidence="10">Nitrate/nitrite transporter</fullName>
    </recommendedName>
</protein>
<dbReference type="Gene3D" id="1.20.1250.20">
    <property type="entry name" value="MFS general substrate transporter like domains"/>
    <property type="match status" value="1"/>
</dbReference>
<dbReference type="GO" id="GO:0005886">
    <property type="term" value="C:plasma membrane"/>
    <property type="evidence" value="ECO:0007669"/>
    <property type="project" value="UniProtKB-SubCell"/>
</dbReference>
<dbReference type="CDD" id="cd17341">
    <property type="entry name" value="MFS_NRT2_like"/>
    <property type="match status" value="1"/>
</dbReference>
<proteinExistence type="inferred from homology"/>
<dbReference type="Proteomes" id="UP000061010">
    <property type="component" value="Chromosome"/>
</dbReference>
<organism evidence="11 12">
    <name type="scientific">Stenotrophomonas acidaminiphila</name>
    <dbReference type="NCBI Taxonomy" id="128780"/>
    <lineage>
        <taxon>Bacteria</taxon>
        <taxon>Pseudomonadati</taxon>
        <taxon>Pseudomonadota</taxon>
        <taxon>Gammaproteobacteria</taxon>
        <taxon>Lysobacterales</taxon>
        <taxon>Lysobacteraceae</taxon>
        <taxon>Stenotrophomonas</taxon>
    </lineage>
</organism>
<evidence type="ECO:0000313" key="12">
    <source>
        <dbReference type="Proteomes" id="UP000061010"/>
    </source>
</evidence>
<evidence type="ECO:0000256" key="5">
    <source>
        <dbReference type="ARBA" id="ARBA00022519"/>
    </source>
</evidence>
<keyword evidence="3 10" id="KW-0813">Transport</keyword>
<dbReference type="PANTHER" id="PTHR23515">
    <property type="entry name" value="HIGH-AFFINITY NITRATE TRANSPORTER 2.3"/>
    <property type="match status" value="1"/>
</dbReference>
<keyword evidence="4 10" id="KW-1003">Cell membrane</keyword>
<dbReference type="InterPro" id="IPR036259">
    <property type="entry name" value="MFS_trans_sf"/>
</dbReference>
<reference evidence="11 12" key="1">
    <citation type="journal article" date="2015" name="Genome Announc.">
        <title>Complete Genome Sequencing of Stenotrophomonas acidaminiphila ZAC14D2_NAIMI4_2, a Multidrug-Resistant Strain Isolated from Sediments of a Polluted River in Mexico, Uncovers New Antibiotic Resistance Genes and a Novel Class-II Lasso Peptide Biosynthesis Gene Cluster.</title>
        <authorList>
            <person name="Vinuesa P."/>
            <person name="Ochoa-Sanchez L.E."/>
        </authorList>
    </citation>
    <scope>NUCLEOTIDE SEQUENCE [LARGE SCALE GENOMIC DNA]</scope>
    <source>
        <strain evidence="11 12">ZAC14D2_NAIMI4_2</strain>
    </source>
</reference>